<evidence type="ECO:0000313" key="2">
    <source>
        <dbReference type="EMBL" id="KAF9622114.1"/>
    </source>
</evidence>
<dbReference type="AlphaFoldDB" id="A0A835IR94"/>
<organism evidence="2 3">
    <name type="scientific">Coptis chinensis</name>
    <dbReference type="NCBI Taxonomy" id="261450"/>
    <lineage>
        <taxon>Eukaryota</taxon>
        <taxon>Viridiplantae</taxon>
        <taxon>Streptophyta</taxon>
        <taxon>Embryophyta</taxon>
        <taxon>Tracheophyta</taxon>
        <taxon>Spermatophyta</taxon>
        <taxon>Magnoliopsida</taxon>
        <taxon>Ranunculales</taxon>
        <taxon>Ranunculaceae</taxon>
        <taxon>Coptidoideae</taxon>
        <taxon>Coptis</taxon>
    </lineage>
</organism>
<accession>A0A835IR94</accession>
<dbReference type="EMBL" id="JADFTS010000002">
    <property type="protein sequence ID" value="KAF9622114.1"/>
    <property type="molecule type" value="Genomic_DNA"/>
</dbReference>
<protein>
    <submittedName>
        <fullName evidence="2">Uncharacterized protein</fullName>
    </submittedName>
</protein>
<feature type="signal peptide" evidence="1">
    <location>
        <begin position="1"/>
        <end position="21"/>
    </location>
</feature>
<sequence>MYNSVLLIFALVQIYSVVVNASPDEQYIFAKESSRRSRTLRGKARGPTLEAPSYHQPVTYDYQQGFAYPQYGYTAYGPDYVHPQVQQGVINPYLGQQYLQIYGVPSSVNAAIYPYGQSHQPLPKELGYTAVHGYAMPGHHEQATNNVEFAGEVQFQPEVPQQEVESDELHKWTRKLRKSVGTIIVIKKSDLGSVAGIKMPKDDQWVVKLDCGLHNHPLGLRPEGHSYAGKLTAEEEAIVREMSLSGLKPKEESWVSGQYYEEQTFQLQLQRRAQLSYCLTSAKARAHPSALPRQIQSAPRALLSGYQPRHERTLCPSKANSECTPRSIVWTSAKARAHPAPLKGKI</sequence>
<evidence type="ECO:0000256" key="1">
    <source>
        <dbReference type="SAM" id="SignalP"/>
    </source>
</evidence>
<feature type="chain" id="PRO_5032599126" evidence="1">
    <location>
        <begin position="22"/>
        <end position="346"/>
    </location>
</feature>
<keyword evidence="1" id="KW-0732">Signal</keyword>
<dbReference type="Proteomes" id="UP000631114">
    <property type="component" value="Unassembled WGS sequence"/>
</dbReference>
<gene>
    <name evidence="2" type="ORF">IFM89_029398</name>
</gene>
<name>A0A835IR94_9MAGN</name>
<dbReference type="OrthoDB" id="439808at2759"/>
<evidence type="ECO:0000313" key="3">
    <source>
        <dbReference type="Proteomes" id="UP000631114"/>
    </source>
</evidence>
<reference evidence="2 3" key="1">
    <citation type="submission" date="2020-10" db="EMBL/GenBank/DDBJ databases">
        <title>The Coptis chinensis genome and diversification of protoberbering-type alkaloids.</title>
        <authorList>
            <person name="Wang B."/>
            <person name="Shu S."/>
            <person name="Song C."/>
            <person name="Liu Y."/>
        </authorList>
    </citation>
    <scope>NUCLEOTIDE SEQUENCE [LARGE SCALE GENOMIC DNA]</scope>
    <source>
        <strain evidence="2">HL-2020</strain>
        <tissue evidence="2">Leaf</tissue>
    </source>
</reference>
<proteinExistence type="predicted"/>
<comment type="caution">
    <text evidence="2">The sequence shown here is derived from an EMBL/GenBank/DDBJ whole genome shotgun (WGS) entry which is preliminary data.</text>
</comment>
<keyword evidence="3" id="KW-1185">Reference proteome</keyword>